<evidence type="ECO:0000313" key="1">
    <source>
        <dbReference type="EMBL" id="KAK9718887.1"/>
    </source>
</evidence>
<reference evidence="1 2" key="1">
    <citation type="journal article" date="2024" name="BMC Genomics">
        <title>De novo assembly and annotation of Popillia japonica's genome with initial clues to its potential as an invasive pest.</title>
        <authorList>
            <person name="Cucini C."/>
            <person name="Boschi S."/>
            <person name="Funari R."/>
            <person name="Cardaioli E."/>
            <person name="Iannotti N."/>
            <person name="Marturano G."/>
            <person name="Paoli F."/>
            <person name="Bruttini M."/>
            <person name="Carapelli A."/>
            <person name="Frati F."/>
            <person name="Nardi F."/>
        </authorList>
    </citation>
    <scope>NUCLEOTIDE SEQUENCE [LARGE SCALE GENOMIC DNA]</scope>
    <source>
        <strain evidence="1">DMR45628</strain>
    </source>
</reference>
<sequence length="84" mass="9933">MYVEERQKSRCIKKEEVKKQIGKGIKKMLKTTKSIQSLSQEDQEKETECIIGGEKFEENWAHEDCVYVDSSDIYYYCDVCKPKK</sequence>
<accession>A0AAW1KH59</accession>
<comment type="caution">
    <text evidence="1">The sequence shown here is derived from an EMBL/GenBank/DDBJ whole genome shotgun (WGS) entry which is preliminary data.</text>
</comment>
<keyword evidence="2" id="KW-1185">Reference proteome</keyword>
<dbReference type="EMBL" id="JASPKY010000224">
    <property type="protein sequence ID" value="KAK9718887.1"/>
    <property type="molecule type" value="Genomic_DNA"/>
</dbReference>
<protein>
    <submittedName>
        <fullName evidence="1">Uncharacterized protein</fullName>
    </submittedName>
</protein>
<dbReference type="AlphaFoldDB" id="A0AAW1KH59"/>
<evidence type="ECO:0000313" key="2">
    <source>
        <dbReference type="Proteomes" id="UP001458880"/>
    </source>
</evidence>
<gene>
    <name evidence="1" type="ORF">QE152_g22967</name>
</gene>
<name>A0AAW1KH59_POPJA</name>
<dbReference type="Proteomes" id="UP001458880">
    <property type="component" value="Unassembled WGS sequence"/>
</dbReference>
<organism evidence="1 2">
    <name type="scientific">Popillia japonica</name>
    <name type="common">Japanese beetle</name>
    <dbReference type="NCBI Taxonomy" id="7064"/>
    <lineage>
        <taxon>Eukaryota</taxon>
        <taxon>Metazoa</taxon>
        <taxon>Ecdysozoa</taxon>
        <taxon>Arthropoda</taxon>
        <taxon>Hexapoda</taxon>
        <taxon>Insecta</taxon>
        <taxon>Pterygota</taxon>
        <taxon>Neoptera</taxon>
        <taxon>Endopterygota</taxon>
        <taxon>Coleoptera</taxon>
        <taxon>Polyphaga</taxon>
        <taxon>Scarabaeiformia</taxon>
        <taxon>Scarabaeidae</taxon>
        <taxon>Rutelinae</taxon>
        <taxon>Popillia</taxon>
    </lineage>
</organism>
<proteinExistence type="predicted"/>